<feature type="region of interest" description="Disordered" evidence="1">
    <location>
        <begin position="379"/>
        <end position="415"/>
    </location>
</feature>
<feature type="domain" description="C2 NT-type" evidence="2">
    <location>
        <begin position="7"/>
        <end position="150"/>
    </location>
</feature>
<feature type="compositionally biased region" description="Basic and acidic residues" evidence="1">
    <location>
        <begin position="211"/>
        <end position="229"/>
    </location>
</feature>
<dbReference type="Proteomes" id="UP001454036">
    <property type="component" value="Unassembled WGS sequence"/>
</dbReference>
<feature type="compositionally biased region" description="Basic residues" evidence="1">
    <location>
        <begin position="598"/>
        <end position="618"/>
    </location>
</feature>
<evidence type="ECO:0000313" key="4">
    <source>
        <dbReference type="Proteomes" id="UP001454036"/>
    </source>
</evidence>
<gene>
    <name evidence="3" type="ORF">LIER_07768</name>
</gene>
<reference evidence="3 4" key="1">
    <citation type="submission" date="2024-01" db="EMBL/GenBank/DDBJ databases">
        <title>The complete chloroplast genome sequence of Lithospermum erythrorhizon: insights into the phylogenetic relationship among Boraginaceae species and the maternal lineages of purple gromwells.</title>
        <authorList>
            <person name="Okada T."/>
            <person name="Watanabe K."/>
        </authorList>
    </citation>
    <scope>NUCLEOTIDE SEQUENCE [LARGE SCALE GENOMIC DNA]</scope>
</reference>
<feature type="region of interest" description="Disordered" evidence="1">
    <location>
        <begin position="591"/>
        <end position="626"/>
    </location>
</feature>
<dbReference type="PROSITE" id="PS51840">
    <property type="entry name" value="C2_NT"/>
    <property type="match status" value="1"/>
</dbReference>
<feature type="compositionally biased region" description="Basic and acidic residues" evidence="1">
    <location>
        <begin position="397"/>
        <end position="415"/>
    </location>
</feature>
<feature type="compositionally biased region" description="Polar residues" evidence="1">
    <location>
        <begin position="243"/>
        <end position="252"/>
    </location>
</feature>
<dbReference type="PANTHER" id="PTHR31344:SF13">
    <property type="entry name" value="EEIG1_EHBP1 PROTEIN AMINO-TERMINAL DOMAIN PROTEIN"/>
    <property type="match status" value="1"/>
</dbReference>
<sequence>MVLGVKSKKKKGIIVRVDYIVHVQEIRPWPPSDSLRSVESVLLQWENGEQNSGFLTANVEDDIIEFNKSFTVFLTLRRDKKDPQKLHKNYMEFFLYESPKEMADKGQLLGTVLINFADFGIIQQMLTLSFPLNCKKSSKGLMQPSLSVKIQPVCKDNSSPSTSIRLSIDTDGLESAADLDEDDSEYTSFTDDDSWAFANSVFEAAWNSPARNEKSEESSKEAIRKELREPSAPYGALPRLSSMIVSTDNGSSKKSKLPERSMSFQKVPYTPSVESTLSITENSGYLNRQNLRAEFAKDNVKKEYQNDSPDKKVPELTDEFIENILVGKDAIRRQSTMKSIKSILGGVQLNTGRLKHTKSVQIKDASNITGILGGGWSNERVDKEHVTGGSGSISKATPEKKESRKASDGKKDTESKVEVLEDELKEAAAIEFGLYSVSAEHGSSRNKLHAPARRLSRLYFHASSARSAAKLENASRAAVSGLIVVTKACGNDVTRLTFWLSNIVMLRSIVSQARGGFLKSGAGGKGQSLSDGKHSDKKFDASNKSGKKNVKQELSSWEDIDTFITALETIEAWIFSRIVKSVWWQTFTPRMHPPVSKTGRRNRNSRSKKSTNPKKSSRSKPGLGDQEQSKCSVKLWKKAFKDACEKLCPIRTGGHHCGCLPLLSKLVMEQLLSKLDVAMFNAILRESGEGMATDPVSDPITDINSLPIPSGKSSFGAGAQLKNAIQNWSKYLTDLLDIEDHGSQEIDVITDGNPPSSLQAFHLLNSLSDLMMLPFGMLVDAAIRKEVCPTFGMTLIKRVLDNFVPDDFSPNPIPQKVIAALASKEPQDASGKCLSSFPCSASATIYSPPSPTSVMEYAGEIGCRGMKKVSSSVLERSYFSDDDLTELDSPLSSIVIDNLHGCRTLAKSSWETKGNGSRNVIRYKLLREVMKEDEQ</sequence>
<feature type="region of interest" description="Disordered" evidence="1">
    <location>
        <begin position="520"/>
        <end position="545"/>
    </location>
</feature>
<proteinExistence type="predicted"/>
<dbReference type="AlphaFoldDB" id="A0AAV3PC70"/>
<feature type="compositionally biased region" description="Basic and acidic residues" evidence="1">
    <location>
        <begin position="531"/>
        <end position="541"/>
    </location>
</feature>
<evidence type="ECO:0000259" key="2">
    <source>
        <dbReference type="PROSITE" id="PS51840"/>
    </source>
</evidence>
<accession>A0AAV3PC70</accession>
<evidence type="ECO:0000256" key="1">
    <source>
        <dbReference type="SAM" id="MobiDB-lite"/>
    </source>
</evidence>
<keyword evidence="4" id="KW-1185">Reference proteome</keyword>
<name>A0AAV3PC70_LITER</name>
<dbReference type="EMBL" id="BAABME010001215">
    <property type="protein sequence ID" value="GAA0148281.1"/>
    <property type="molecule type" value="Genomic_DNA"/>
</dbReference>
<feature type="region of interest" description="Disordered" evidence="1">
    <location>
        <begin position="208"/>
        <end position="261"/>
    </location>
</feature>
<dbReference type="InterPro" id="IPR019448">
    <property type="entry name" value="NT-C2"/>
</dbReference>
<protein>
    <recommendedName>
        <fullName evidence="2">C2 NT-type domain-containing protein</fullName>
    </recommendedName>
</protein>
<dbReference type="GO" id="GO:0005643">
    <property type="term" value="C:nuclear pore"/>
    <property type="evidence" value="ECO:0007669"/>
    <property type="project" value="InterPro"/>
</dbReference>
<dbReference type="Pfam" id="PF10358">
    <property type="entry name" value="NT-C2"/>
    <property type="match status" value="1"/>
</dbReference>
<organism evidence="3 4">
    <name type="scientific">Lithospermum erythrorhizon</name>
    <name type="common">Purple gromwell</name>
    <name type="synonym">Lithospermum officinale var. erythrorhizon</name>
    <dbReference type="NCBI Taxonomy" id="34254"/>
    <lineage>
        <taxon>Eukaryota</taxon>
        <taxon>Viridiplantae</taxon>
        <taxon>Streptophyta</taxon>
        <taxon>Embryophyta</taxon>
        <taxon>Tracheophyta</taxon>
        <taxon>Spermatophyta</taxon>
        <taxon>Magnoliopsida</taxon>
        <taxon>eudicotyledons</taxon>
        <taxon>Gunneridae</taxon>
        <taxon>Pentapetalae</taxon>
        <taxon>asterids</taxon>
        <taxon>lamiids</taxon>
        <taxon>Boraginales</taxon>
        <taxon>Boraginaceae</taxon>
        <taxon>Boraginoideae</taxon>
        <taxon>Lithospermeae</taxon>
        <taxon>Lithospermum</taxon>
    </lineage>
</organism>
<dbReference type="InterPro" id="IPR021827">
    <property type="entry name" value="Nup186/Nup192/Nup205"/>
</dbReference>
<comment type="caution">
    <text evidence="3">The sequence shown here is derived from an EMBL/GenBank/DDBJ whole genome shotgun (WGS) entry which is preliminary data.</text>
</comment>
<evidence type="ECO:0000313" key="3">
    <source>
        <dbReference type="EMBL" id="GAA0148281.1"/>
    </source>
</evidence>
<dbReference type="PANTHER" id="PTHR31344">
    <property type="entry name" value="NUCLEAR PORE COMPLEX PROTEIN NUP205"/>
    <property type="match status" value="1"/>
</dbReference>